<evidence type="ECO:0000256" key="4">
    <source>
        <dbReference type="ARBA" id="ARBA00022737"/>
    </source>
</evidence>
<dbReference type="PANTHER" id="PTHR10527">
    <property type="entry name" value="IMPORTIN BETA"/>
    <property type="match status" value="1"/>
</dbReference>
<evidence type="ECO:0000256" key="2">
    <source>
        <dbReference type="ARBA" id="ARBA00022448"/>
    </source>
</evidence>
<dbReference type="InterPro" id="IPR040122">
    <property type="entry name" value="Importin_beta"/>
</dbReference>
<comment type="caution">
    <text evidence="8">The sequence shown here is derived from an EMBL/GenBank/DDBJ whole genome shotgun (WGS) entry which is preliminary data.</text>
</comment>
<dbReference type="Gene3D" id="1.25.10.10">
    <property type="entry name" value="Leucine-rich Repeat Variant"/>
    <property type="match status" value="1"/>
</dbReference>
<evidence type="ECO:0000259" key="7">
    <source>
        <dbReference type="PROSITE" id="PS50166"/>
    </source>
</evidence>
<organism evidence="8 9">
    <name type="scientific">Durusdinium trenchii</name>
    <dbReference type="NCBI Taxonomy" id="1381693"/>
    <lineage>
        <taxon>Eukaryota</taxon>
        <taxon>Sar</taxon>
        <taxon>Alveolata</taxon>
        <taxon>Dinophyceae</taxon>
        <taxon>Suessiales</taxon>
        <taxon>Symbiodiniaceae</taxon>
        <taxon>Durusdinium</taxon>
    </lineage>
</organism>
<comment type="subcellular location">
    <subcellularLocation>
        <location evidence="1">Cytoplasm</location>
    </subcellularLocation>
</comment>
<name>A0ABP0RJU9_9DINO</name>
<evidence type="ECO:0000256" key="3">
    <source>
        <dbReference type="ARBA" id="ARBA00022490"/>
    </source>
</evidence>
<evidence type="ECO:0000313" key="9">
    <source>
        <dbReference type="Proteomes" id="UP001642464"/>
    </source>
</evidence>
<keyword evidence="4" id="KW-0677">Repeat</keyword>
<keyword evidence="2" id="KW-0813">Transport</keyword>
<dbReference type="InterPro" id="IPR011989">
    <property type="entry name" value="ARM-like"/>
</dbReference>
<evidence type="ECO:0000313" key="8">
    <source>
        <dbReference type="EMBL" id="CAK9099790.1"/>
    </source>
</evidence>
<dbReference type="Proteomes" id="UP001642464">
    <property type="component" value="Unassembled WGS sequence"/>
</dbReference>
<keyword evidence="9" id="KW-1185">Reference proteome</keyword>
<gene>
    <name evidence="8" type="ORF">SCF082_LOCUS46723</name>
</gene>
<sequence length="916" mass="102315">MEGVNLTQLLLATTDANPTVRDPASKQLLELAATRFDDYVFALVRELANDAGVDNARMAAALQVKRVLTAEEEEAARAKHASWTAMDNGKKQTIKQGVIHVLATASVPVARQAAQAIEAIARLELADGAWNELPSLLIQAFDQVLEKNPDMIIGPLVALGYYSGVAADLGLEISEDVINRLLSKISIGMNESKPCEVQVAATEALQDTLDFAKHNMEREKERAAIMGFIFKMTQSQYPDARERAFQCLTTVLELYYHLLRNFMEQIWVTTTDAIRKVDEEQVAKQALNFWSEMCFQEADRNELMAESGGQLGPEEQSFGFVNTVKEQLSRLLLDFCLLQQDEEPDDDEPTDDTYFGAAEHCFANLCTCLKQDVVPFVLPFVEQNLVHADWRRRQAAIFAFGAILRDNDSQMIGQHINLVLMQLLRRMVRPPANMPPSSDVSMQPEPVASVRETAAWVVSQICTYHHEVVRSNQDNVNTMVQALWQALRDVPRVAHMAATAILFFAGMFEGEAEQAQNQLSGAPFKNLAEGLWDAARRLDSDQWQLMEDAYEALIRLIQVSAKDMRDIVGGVLLRHSLVRLTMIHQGQVRDPTGYEEVELCGLVSTCAIRLDQDILNYSLQENDTTPADPTQFVMPDAIMRIMLNVLNRQHSNAHADAFAAIAEVTRIVGPNFHRYRDFVMPPVKQGLQTRQNAQVCIAAVRLTSDICTAMESQIIQHVPELMQLIRENLTNKDVQFEVKPPHLTVMGDIAAAIGCDAFSPYFAEAMNITLSAANISLDIAEDEMADYLNELREAALESMELMLMDAKPGSISAFQQPIFALALQIAGELQDPKNYYRGKNAPADLAEMRSFPYRVSEAVIKGMLGVLGDVSDKMRDEFCKAVKENHQMKILFETGSRSENAELRETADYAIKKVGF</sequence>
<dbReference type="InterPro" id="IPR016024">
    <property type="entry name" value="ARM-type_fold"/>
</dbReference>
<evidence type="ECO:0000256" key="1">
    <source>
        <dbReference type="ARBA" id="ARBA00004496"/>
    </source>
</evidence>
<keyword evidence="6" id="KW-0175">Coiled coil</keyword>
<reference evidence="8 9" key="1">
    <citation type="submission" date="2024-02" db="EMBL/GenBank/DDBJ databases">
        <authorList>
            <person name="Chen Y."/>
            <person name="Shah S."/>
            <person name="Dougan E. K."/>
            <person name="Thang M."/>
            <person name="Chan C."/>
        </authorList>
    </citation>
    <scope>NUCLEOTIDE SEQUENCE [LARGE SCALE GENOMIC DNA]</scope>
</reference>
<dbReference type="PROSITE" id="PS50166">
    <property type="entry name" value="IMPORTIN_B_NT"/>
    <property type="match status" value="1"/>
</dbReference>
<dbReference type="EMBL" id="CAXAMM010041513">
    <property type="protein sequence ID" value="CAK9099790.1"/>
    <property type="molecule type" value="Genomic_DNA"/>
</dbReference>
<dbReference type="InterPro" id="IPR058584">
    <property type="entry name" value="IMB1_TNPO1-like_TPR"/>
</dbReference>
<dbReference type="Pfam" id="PF25574">
    <property type="entry name" value="TPR_IMB1"/>
    <property type="match status" value="1"/>
</dbReference>
<feature type="coiled-coil region" evidence="6">
    <location>
        <begin position="770"/>
        <end position="797"/>
    </location>
</feature>
<dbReference type="SUPFAM" id="SSF48371">
    <property type="entry name" value="ARM repeat"/>
    <property type="match status" value="1"/>
</dbReference>
<dbReference type="InterPro" id="IPR001494">
    <property type="entry name" value="Importin-beta_N"/>
</dbReference>
<dbReference type="Pfam" id="PF03810">
    <property type="entry name" value="IBN_N"/>
    <property type="match status" value="1"/>
</dbReference>
<proteinExistence type="predicted"/>
<feature type="domain" description="Importin N-terminal" evidence="7">
    <location>
        <begin position="24"/>
        <end position="104"/>
    </location>
</feature>
<evidence type="ECO:0000256" key="6">
    <source>
        <dbReference type="SAM" id="Coils"/>
    </source>
</evidence>
<evidence type="ECO:0000256" key="5">
    <source>
        <dbReference type="ARBA" id="ARBA00022927"/>
    </source>
</evidence>
<protein>
    <submittedName>
        <fullName evidence="8">Importin subunit beta-1 (Karyopherin subunit beta-1) (ATKPNB1)</fullName>
    </submittedName>
</protein>
<keyword evidence="3" id="KW-0963">Cytoplasm</keyword>
<keyword evidence="5" id="KW-0653">Protein transport</keyword>
<accession>A0ABP0RJU9</accession>